<feature type="transmembrane region" description="Helical" evidence="1">
    <location>
        <begin position="445"/>
        <end position="468"/>
    </location>
</feature>
<dbReference type="AlphaFoldDB" id="A0AAD9SA55"/>
<gene>
    <name evidence="3" type="ORF">N8I77_009609</name>
</gene>
<feature type="domain" description="CorA-like transporter" evidence="2">
    <location>
        <begin position="68"/>
        <end position="216"/>
    </location>
</feature>
<keyword evidence="1" id="KW-0472">Membrane</keyword>
<keyword evidence="1" id="KW-0812">Transmembrane</keyword>
<dbReference type="EMBL" id="JAUJFL010000005">
    <property type="protein sequence ID" value="KAK2603129.1"/>
    <property type="molecule type" value="Genomic_DNA"/>
</dbReference>
<dbReference type="Gene3D" id="1.20.58.340">
    <property type="entry name" value="Magnesium transport protein CorA, transmembrane region"/>
    <property type="match status" value="1"/>
</dbReference>
<feature type="transmembrane region" description="Helical" evidence="1">
    <location>
        <begin position="400"/>
        <end position="425"/>
    </location>
</feature>
<accession>A0AAD9SA55</accession>
<reference evidence="3" key="1">
    <citation type="submission" date="2023-06" db="EMBL/GenBank/DDBJ databases">
        <authorList>
            <person name="Noh H."/>
        </authorList>
    </citation>
    <scope>NUCLEOTIDE SEQUENCE</scope>
    <source>
        <strain evidence="3">DUCC20226</strain>
    </source>
</reference>
<evidence type="ECO:0000313" key="4">
    <source>
        <dbReference type="Proteomes" id="UP001265746"/>
    </source>
</evidence>
<keyword evidence="1" id="KW-1133">Transmembrane helix</keyword>
<name>A0AAD9SA55_PHOAM</name>
<evidence type="ECO:0000256" key="1">
    <source>
        <dbReference type="SAM" id="Phobius"/>
    </source>
</evidence>
<organism evidence="3 4">
    <name type="scientific">Phomopsis amygdali</name>
    <name type="common">Fusicoccum amygdali</name>
    <dbReference type="NCBI Taxonomy" id="1214568"/>
    <lineage>
        <taxon>Eukaryota</taxon>
        <taxon>Fungi</taxon>
        <taxon>Dikarya</taxon>
        <taxon>Ascomycota</taxon>
        <taxon>Pezizomycotina</taxon>
        <taxon>Sordariomycetes</taxon>
        <taxon>Sordariomycetidae</taxon>
        <taxon>Diaporthales</taxon>
        <taxon>Diaporthaceae</taxon>
        <taxon>Diaporthe</taxon>
    </lineage>
</organism>
<dbReference type="InterPro" id="IPR058257">
    <property type="entry name" value="CorA-like_dom"/>
</dbReference>
<dbReference type="Proteomes" id="UP001265746">
    <property type="component" value="Unassembled WGS sequence"/>
</dbReference>
<dbReference type="Pfam" id="PF26616">
    <property type="entry name" value="CorA-like"/>
    <property type="match status" value="1"/>
</dbReference>
<proteinExistence type="predicted"/>
<comment type="caution">
    <text evidence="3">The sequence shown here is derived from an EMBL/GenBank/DDBJ whole genome shotgun (WGS) entry which is preliminary data.</text>
</comment>
<evidence type="ECO:0000259" key="2">
    <source>
        <dbReference type="Pfam" id="PF26616"/>
    </source>
</evidence>
<keyword evidence="4" id="KW-1185">Reference proteome</keyword>
<sequence>MQASSTRASTQGRRPRHSLGLDRLCLEAYQNGLEYLWDDFESKISNLLVESVDDSLVGVAITGSDQVQWITKHEELRTILQKGSSKLILLNRYNSWSRINIAIDSFSVVCQLSGLTPYFLQFMIGMGRKFSSKDEDFMSCYSTFSADGGLIGDPGSEIGTGGDARWALCYNIRYFEQHGRDMEDPWSCRQSALHHSFSPVSEQSIWVVIQPPQAFHVNMDSGRHVMSLHIRYLRGGLANWREYFDFFAQRFNILIAIPNPYHKFKIKFSHEQHLHNLRGKLRHAQNILANTRHTFKTIREHGSALAHWKGLLPADHAGFNRELDNLSQEVEGYIGTAHKLIRMSDDLKSMYENILTFHGQELQHDTSLKLTQLVQADAIENRDMAVLADLTYKDSRTMRIATVIAMFYLPANLVMSFFSSTLVWFGTTTDAAENQGSKLQIRSEVWMATVAAIVLAAATIGWSWWWNFKEQRTTKKKKASHKQP</sequence>
<evidence type="ECO:0000313" key="3">
    <source>
        <dbReference type="EMBL" id="KAK2603129.1"/>
    </source>
</evidence>
<protein>
    <recommendedName>
        <fullName evidence="2">CorA-like transporter domain-containing protein</fullName>
    </recommendedName>
</protein>